<keyword evidence="5" id="KW-0808">Transferase</keyword>
<dbReference type="PRINTS" id="PR00344">
    <property type="entry name" value="BCTRLSENSOR"/>
</dbReference>
<proteinExistence type="predicted"/>
<dbReference type="CDD" id="cd00082">
    <property type="entry name" value="HisKA"/>
    <property type="match status" value="1"/>
</dbReference>
<dbReference type="PANTHER" id="PTHR45436">
    <property type="entry name" value="SENSOR HISTIDINE KINASE YKOH"/>
    <property type="match status" value="1"/>
</dbReference>
<name>A0A1Y6CUH3_9GAMM</name>
<evidence type="ECO:0000256" key="2">
    <source>
        <dbReference type="ARBA" id="ARBA00004141"/>
    </source>
</evidence>
<feature type="transmembrane region" description="Helical" evidence="11">
    <location>
        <begin position="158"/>
        <end position="180"/>
    </location>
</feature>
<dbReference type="SMART" id="SM00304">
    <property type="entry name" value="HAMP"/>
    <property type="match status" value="1"/>
</dbReference>
<dbReference type="EMBL" id="FXAM01000001">
    <property type="protein sequence ID" value="SMF93850.1"/>
    <property type="molecule type" value="Genomic_DNA"/>
</dbReference>
<feature type="domain" description="Histidine kinase" evidence="12">
    <location>
        <begin position="241"/>
        <end position="448"/>
    </location>
</feature>
<dbReference type="PROSITE" id="PS50109">
    <property type="entry name" value="HIS_KIN"/>
    <property type="match status" value="1"/>
</dbReference>
<dbReference type="CDD" id="cd00075">
    <property type="entry name" value="HATPase"/>
    <property type="match status" value="1"/>
</dbReference>
<dbReference type="GO" id="GO:0000155">
    <property type="term" value="F:phosphorelay sensor kinase activity"/>
    <property type="evidence" value="ECO:0007669"/>
    <property type="project" value="InterPro"/>
</dbReference>
<dbReference type="STRING" id="1760988.SAMN02949497_1143"/>
<dbReference type="RefSeq" id="WP_085210734.1">
    <property type="nucleotide sequence ID" value="NZ_FXAM01000001.1"/>
</dbReference>
<evidence type="ECO:0000256" key="11">
    <source>
        <dbReference type="SAM" id="Phobius"/>
    </source>
</evidence>
<protein>
    <recommendedName>
        <fullName evidence="3">histidine kinase</fullName>
        <ecNumber evidence="3">2.7.13.3</ecNumber>
    </recommendedName>
</protein>
<dbReference type="PANTHER" id="PTHR45436:SF15">
    <property type="entry name" value="SENSOR HISTIDINE KINASE CUSS"/>
    <property type="match status" value="1"/>
</dbReference>
<dbReference type="Gene3D" id="3.30.565.10">
    <property type="entry name" value="Histidine kinase-like ATPase, C-terminal domain"/>
    <property type="match status" value="1"/>
</dbReference>
<keyword evidence="4" id="KW-0597">Phosphoprotein</keyword>
<keyword evidence="6 11" id="KW-0812">Transmembrane</keyword>
<keyword evidence="7 14" id="KW-0418">Kinase</keyword>
<evidence type="ECO:0000313" key="15">
    <source>
        <dbReference type="Proteomes" id="UP000192923"/>
    </source>
</evidence>
<dbReference type="SUPFAM" id="SSF158472">
    <property type="entry name" value="HAMP domain-like"/>
    <property type="match status" value="1"/>
</dbReference>
<dbReference type="Proteomes" id="UP000192923">
    <property type="component" value="Unassembled WGS sequence"/>
</dbReference>
<accession>A0A1Y6CUH3</accession>
<dbReference type="Pfam" id="PF02518">
    <property type="entry name" value="HATPase_c"/>
    <property type="match status" value="1"/>
</dbReference>
<dbReference type="InterPro" id="IPR003660">
    <property type="entry name" value="HAMP_dom"/>
</dbReference>
<evidence type="ECO:0000256" key="4">
    <source>
        <dbReference type="ARBA" id="ARBA00022553"/>
    </source>
</evidence>
<dbReference type="Pfam" id="PF00512">
    <property type="entry name" value="HisKA"/>
    <property type="match status" value="1"/>
</dbReference>
<dbReference type="InterPro" id="IPR003661">
    <property type="entry name" value="HisK_dim/P_dom"/>
</dbReference>
<gene>
    <name evidence="14" type="ORF">SAMN02949497_1143</name>
</gene>
<evidence type="ECO:0000256" key="1">
    <source>
        <dbReference type="ARBA" id="ARBA00000085"/>
    </source>
</evidence>
<evidence type="ECO:0000256" key="3">
    <source>
        <dbReference type="ARBA" id="ARBA00012438"/>
    </source>
</evidence>
<evidence type="ECO:0000259" key="12">
    <source>
        <dbReference type="PROSITE" id="PS50109"/>
    </source>
</evidence>
<dbReference type="AlphaFoldDB" id="A0A1Y6CUH3"/>
<evidence type="ECO:0000256" key="5">
    <source>
        <dbReference type="ARBA" id="ARBA00022679"/>
    </source>
</evidence>
<dbReference type="InterPro" id="IPR004358">
    <property type="entry name" value="Sig_transdc_His_kin-like_C"/>
</dbReference>
<reference evidence="14 15" key="1">
    <citation type="submission" date="2016-12" db="EMBL/GenBank/DDBJ databases">
        <authorList>
            <person name="Song W.-J."/>
            <person name="Kurnit D.M."/>
        </authorList>
    </citation>
    <scope>NUCLEOTIDE SEQUENCE [LARGE SCALE GENOMIC DNA]</scope>
    <source>
        <strain evidence="14 15">175</strain>
    </source>
</reference>
<evidence type="ECO:0000256" key="7">
    <source>
        <dbReference type="ARBA" id="ARBA00022777"/>
    </source>
</evidence>
<keyword evidence="10 11" id="KW-0472">Membrane</keyword>
<dbReference type="CDD" id="cd06225">
    <property type="entry name" value="HAMP"/>
    <property type="match status" value="1"/>
</dbReference>
<dbReference type="SMART" id="SM00387">
    <property type="entry name" value="HATPase_c"/>
    <property type="match status" value="1"/>
</dbReference>
<evidence type="ECO:0000256" key="6">
    <source>
        <dbReference type="ARBA" id="ARBA00022692"/>
    </source>
</evidence>
<comment type="subcellular location">
    <subcellularLocation>
        <location evidence="2">Membrane</location>
        <topology evidence="2">Multi-pass membrane protein</topology>
    </subcellularLocation>
</comment>
<dbReference type="SUPFAM" id="SSF55874">
    <property type="entry name" value="ATPase domain of HSP90 chaperone/DNA topoisomerase II/histidine kinase"/>
    <property type="match status" value="1"/>
</dbReference>
<dbReference type="GO" id="GO:0005886">
    <property type="term" value="C:plasma membrane"/>
    <property type="evidence" value="ECO:0007669"/>
    <property type="project" value="TreeGrafter"/>
</dbReference>
<dbReference type="OrthoDB" id="9804645at2"/>
<organism evidence="14 15">
    <name type="scientific">Methylomagnum ishizawai</name>
    <dbReference type="NCBI Taxonomy" id="1760988"/>
    <lineage>
        <taxon>Bacteria</taxon>
        <taxon>Pseudomonadati</taxon>
        <taxon>Pseudomonadota</taxon>
        <taxon>Gammaproteobacteria</taxon>
        <taxon>Methylococcales</taxon>
        <taxon>Methylococcaceae</taxon>
        <taxon>Methylomagnum</taxon>
    </lineage>
</organism>
<dbReference type="Gene3D" id="1.10.287.130">
    <property type="match status" value="1"/>
</dbReference>
<dbReference type="SMART" id="SM00388">
    <property type="entry name" value="HisKA"/>
    <property type="match status" value="1"/>
</dbReference>
<dbReference type="EC" id="2.7.13.3" evidence="3"/>
<dbReference type="PROSITE" id="PS50885">
    <property type="entry name" value="HAMP"/>
    <property type="match status" value="1"/>
</dbReference>
<keyword evidence="15" id="KW-1185">Reference proteome</keyword>
<feature type="domain" description="HAMP" evidence="13">
    <location>
        <begin position="178"/>
        <end position="233"/>
    </location>
</feature>
<evidence type="ECO:0000313" key="14">
    <source>
        <dbReference type="EMBL" id="SMF93850.1"/>
    </source>
</evidence>
<dbReference type="InterPro" id="IPR005467">
    <property type="entry name" value="His_kinase_dom"/>
</dbReference>
<dbReference type="InterPro" id="IPR036097">
    <property type="entry name" value="HisK_dim/P_sf"/>
</dbReference>
<comment type="catalytic activity">
    <reaction evidence="1">
        <text>ATP + protein L-histidine = ADP + protein N-phospho-L-histidine.</text>
        <dbReference type="EC" id="2.7.13.3"/>
    </reaction>
</comment>
<keyword evidence="8 11" id="KW-1133">Transmembrane helix</keyword>
<evidence type="ECO:0000259" key="13">
    <source>
        <dbReference type="PROSITE" id="PS50885"/>
    </source>
</evidence>
<evidence type="ECO:0000256" key="9">
    <source>
        <dbReference type="ARBA" id="ARBA00023012"/>
    </source>
</evidence>
<evidence type="ECO:0000256" key="10">
    <source>
        <dbReference type="ARBA" id="ARBA00023136"/>
    </source>
</evidence>
<sequence length="454" mass="49497">MGQLFWKLFLAIWLAQVTAAAGVGALVSWHHRSEREAMGGVLVRGHATLGVGAAADVLRWGGLAALRDFLAEAGDGRGPPVYAVDEQGRDLLGRVLPPEPLEQARLWARTGDYPRQIREIPAQDGHRYLLFMPVPEALPGEPPPPPPPPHRYGRPPPWLVLGAAGFLTSLLFSAWLAWYLSKPIRHLRSAFAALSQGRLETRAGPDMGRRRDELADLGRHFDHMAERIGQLVQAQRRLLHDVSHELRSPLARLQAAVGLGRQRPEQAAASLDRIEREAGRLDALVGEVLTLSRLEAGMPGARVEEVDLGELVESIVEDARFEAAAKDVAVVCPELGEIPIRGYGELIYRAIENIVRNAIKHTLPGGRVTLEIDAASDARRVRLAVLDQGPGVPEERLAAIFEPFFRNADGGGPEGFGLGLAIARRAVEAHGGSISARNRPEGGFRVDLAWCREL</sequence>
<evidence type="ECO:0000256" key="8">
    <source>
        <dbReference type="ARBA" id="ARBA00022989"/>
    </source>
</evidence>
<dbReference type="InterPro" id="IPR050428">
    <property type="entry name" value="TCS_sensor_his_kinase"/>
</dbReference>
<dbReference type="Pfam" id="PF00672">
    <property type="entry name" value="HAMP"/>
    <property type="match status" value="1"/>
</dbReference>
<dbReference type="SUPFAM" id="SSF47384">
    <property type="entry name" value="Homodimeric domain of signal transducing histidine kinase"/>
    <property type="match status" value="1"/>
</dbReference>
<keyword evidence="9" id="KW-0902">Two-component regulatory system</keyword>
<dbReference type="InterPro" id="IPR003594">
    <property type="entry name" value="HATPase_dom"/>
</dbReference>
<dbReference type="InterPro" id="IPR036890">
    <property type="entry name" value="HATPase_C_sf"/>
</dbReference>
<dbReference type="Gene3D" id="1.10.8.500">
    <property type="entry name" value="HAMP domain in histidine kinase"/>
    <property type="match status" value="1"/>
</dbReference>